<comment type="similarity">
    <text evidence="2 12 13">Belongs to the ATPase A chain family.</text>
</comment>
<evidence type="ECO:0000313" key="15">
    <source>
        <dbReference type="Proteomes" id="UP000252182"/>
    </source>
</evidence>
<reference evidence="15" key="1">
    <citation type="submission" date="2018-07" db="EMBL/GenBank/DDBJ databases">
        <authorList>
            <person name="Kim H."/>
        </authorList>
    </citation>
    <scope>NUCLEOTIDE SEQUENCE [LARGE SCALE GENOMIC DNA]</scope>
    <source>
        <strain evidence="15">F02</strain>
    </source>
</reference>
<feature type="transmembrane region" description="Helical" evidence="12">
    <location>
        <begin position="45"/>
        <end position="63"/>
    </location>
</feature>
<evidence type="ECO:0000256" key="5">
    <source>
        <dbReference type="ARBA" id="ARBA00022547"/>
    </source>
</evidence>
<evidence type="ECO:0000313" key="14">
    <source>
        <dbReference type="EMBL" id="AXF84761.1"/>
    </source>
</evidence>
<feature type="transmembrane region" description="Helical" evidence="12">
    <location>
        <begin position="254"/>
        <end position="278"/>
    </location>
</feature>
<evidence type="ECO:0000256" key="7">
    <source>
        <dbReference type="ARBA" id="ARBA00022781"/>
    </source>
</evidence>
<dbReference type="RefSeq" id="WP_114562030.1">
    <property type="nucleotide sequence ID" value="NZ_CP031124.1"/>
</dbReference>
<dbReference type="AlphaFoldDB" id="A0A345D8S3"/>
<dbReference type="GO" id="GO:0042777">
    <property type="term" value="P:proton motive force-driven plasma membrane ATP synthesis"/>
    <property type="evidence" value="ECO:0007669"/>
    <property type="project" value="TreeGrafter"/>
</dbReference>
<feature type="transmembrane region" description="Helical" evidence="12">
    <location>
        <begin position="142"/>
        <end position="164"/>
    </location>
</feature>
<dbReference type="HAMAP" id="MF_01393">
    <property type="entry name" value="ATP_synth_a_bact"/>
    <property type="match status" value="1"/>
</dbReference>
<dbReference type="NCBIfam" id="TIGR01131">
    <property type="entry name" value="ATP_synt_6_or_A"/>
    <property type="match status" value="1"/>
</dbReference>
<keyword evidence="10 12" id="KW-0472">Membrane</keyword>
<evidence type="ECO:0000256" key="1">
    <source>
        <dbReference type="ARBA" id="ARBA00004141"/>
    </source>
</evidence>
<evidence type="ECO:0000256" key="8">
    <source>
        <dbReference type="ARBA" id="ARBA00022989"/>
    </source>
</evidence>
<evidence type="ECO:0000256" key="2">
    <source>
        <dbReference type="ARBA" id="ARBA00006810"/>
    </source>
</evidence>
<protein>
    <recommendedName>
        <fullName evidence="12 13">ATP synthase subunit a</fullName>
    </recommendedName>
    <alternativeName>
        <fullName evidence="12">ATP synthase F0 sector subunit a</fullName>
    </alternativeName>
    <alternativeName>
        <fullName evidence="12">F-ATPase subunit 6</fullName>
    </alternativeName>
</protein>
<name>A0A345D8S3_9BURK</name>
<dbReference type="NCBIfam" id="NF004477">
    <property type="entry name" value="PRK05815.1-1"/>
    <property type="match status" value="1"/>
</dbReference>
<dbReference type="GO" id="GO:0045259">
    <property type="term" value="C:proton-transporting ATP synthase complex"/>
    <property type="evidence" value="ECO:0007669"/>
    <property type="project" value="UniProtKB-KW"/>
</dbReference>
<dbReference type="InterPro" id="IPR000568">
    <property type="entry name" value="ATP_synth_F0_asu"/>
</dbReference>
<evidence type="ECO:0000256" key="9">
    <source>
        <dbReference type="ARBA" id="ARBA00023065"/>
    </source>
</evidence>
<keyword evidence="11 12" id="KW-0066">ATP synthesis</keyword>
<dbReference type="InterPro" id="IPR035908">
    <property type="entry name" value="F0_ATP_A_sf"/>
</dbReference>
<evidence type="ECO:0000256" key="11">
    <source>
        <dbReference type="ARBA" id="ARBA00023310"/>
    </source>
</evidence>
<evidence type="ECO:0000256" key="10">
    <source>
        <dbReference type="ARBA" id="ARBA00023136"/>
    </source>
</evidence>
<dbReference type="InterPro" id="IPR023011">
    <property type="entry name" value="ATP_synth_F0_asu_AS"/>
</dbReference>
<dbReference type="Proteomes" id="UP000252182">
    <property type="component" value="Chromosome"/>
</dbReference>
<keyword evidence="3 12" id="KW-0813">Transport</keyword>
<dbReference type="PANTHER" id="PTHR42823:SF3">
    <property type="entry name" value="ATP SYNTHASE SUBUNIT A, CHLOROPLASTIC"/>
    <property type="match status" value="1"/>
</dbReference>
<accession>A0A345D8S3</accession>
<evidence type="ECO:0000256" key="4">
    <source>
        <dbReference type="ARBA" id="ARBA00022475"/>
    </source>
</evidence>
<evidence type="ECO:0000256" key="6">
    <source>
        <dbReference type="ARBA" id="ARBA00022692"/>
    </source>
</evidence>
<keyword evidence="6 12" id="KW-0812">Transmembrane</keyword>
<keyword evidence="8 12" id="KW-1133">Transmembrane helix</keyword>
<proteinExistence type="inferred from homology"/>
<dbReference type="Gene3D" id="1.20.120.220">
    <property type="entry name" value="ATP synthase, F0 complex, subunit A"/>
    <property type="match status" value="1"/>
</dbReference>
<comment type="function">
    <text evidence="12 13">Key component of the proton channel; it plays a direct role in the translocation of protons across the membrane.</text>
</comment>
<evidence type="ECO:0000256" key="3">
    <source>
        <dbReference type="ARBA" id="ARBA00022448"/>
    </source>
</evidence>
<feature type="transmembrane region" description="Helical" evidence="12">
    <location>
        <begin position="99"/>
        <end position="122"/>
    </location>
</feature>
<keyword evidence="4 12" id="KW-1003">Cell membrane</keyword>
<dbReference type="CDD" id="cd00310">
    <property type="entry name" value="ATP-synt_Fo_a_6"/>
    <property type="match status" value="1"/>
</dbReference>
<dbReference type="EMBL" id="CP031124">
    <property type="protein sequence ID" value="AXF84761.1"/>
    <property type="molecule type" value="Genomic_DNA"/>
</dbReference>
<sequence>MSTEAGHHVPANSSEYIGHHLINLTNSGEKQTKLVDFSVINVDTVFFSVFLGLLGLFLLWLVARKVTSGVPSRTQAAVEALIEIVDDQAKAIVHGDRTFIAPLALTVFFWVVLMNAMDWVPIDLAGWLNNMFGWHLSYTRVVATADINATMGMALGVFLLMMYYSLKIKGLGGFAHELISAPFGNHWALIVPNLFINIVEYFSKTLSLGIRLFGNMFAGELIFALIATMGAAWGTVSMGTGIGLALGHLIAGSIWAIFHILVVLLQAFIFMMLTLVYVGQAHESH</sequence>
<keyword evidence="15" id="KW-1185">Reference proteome</keyword>
<evidence type="ECO:0000256" key="13">
    <source>
        <dbReference type="RuleBase" id="RU000483"/>
    </source>
</evidence>
<keyword evidence="7 12" id="KW-0375">Hydrogen ion transport</keyword>
<gene>
    <name evidence="12 14" type="primary">atpB</name>
    <name evidence="14" type="ORF">DTO96_100471</name>
</gene>
<dbReference type="PANTHER" id="PTHR42823">
    <property type="entry name" value="ATP SYNTHASE SUBUNIT A, CHLOROPLASTIC"/>
    <property type="match status" value="1"/>
</dbReference>
<dbReference type="OrthoDB" id="9789241at2"/>
<comment type="subcellular location">
    <subcellularLocation>
        <location evidence="12 13">Cell membrane</location>
        <topology evidence="12 13">Multi-pass membrane protein</topology>
    </subcellularLocation>
    <subcellularLocation>
        <location evidence="1">Membrane</location>
        <topology evidence="1">Multi-pass membrane protein</topology>
    </subcellularLocation>
</comment>
<dbReference type="FunFam" id="1.20.120.220:FF:000002">
    <property type="entry name" value="ATP synthase subunit a"/>
    <property type="match status" value="1"/>
</dbReference>
<keyword evidence="5 12" id="KW-0138">CF(0)</keyword>
<dbReference type="KEGG" id="hyf:DTO96_100471"/>
<keyword evidence="9 12" id="KW-0406">Ion transport</keyword>
<dbReference type="GO" id="GO:0005886">
    <property type="term" value="C:plasma membrane"/>
    <property type="evidence" value="ECO:0007669"/>
    <property type="project" value="UniProtKB-SubCell"/>
</dbReference>
<dbReference type="GO" id="GO:0046933">
    <property type="term" value="F:proton-transporting ATP synthase activity, rotational mechanism"/>
    <property type="evidence" value="ECO:0007669"/>
    <property type="project" value="UniProtKB-UniRule"/>
</dbReference>
<feature type="transmembrane region" description="Helical" evidence="12">
    <location>
        <begin position="212"/>
        <end position="234"/>
    </location>
</feature>
<dbReference type="PROSITE" id="PS00449">
    <property type="entry name" value="ATPASE_A"/>
    <property type="match status" value="1"/>
</dbReference>
<organism evidence="14 15">
    <name type="scientific">Ephemeroptericola cinctiostellae</name>
    <dbReference type="NCBI Taxonomy" id="2268024"/>
    <lineage>
        <taxon>Bacteria</taxon>
        <taxon>Pseudomonadati</taxon>
        <taxon>Pseudomonadota</taxon>
        <taxon>Betaproteobacteria</taxon>
        <taxon>Burkholderiales</taxon>
        <taxon>Burkholderiaceae</taxon>
        <taxon>Ephemeroptericola</taxon>
    </lineage>
</organism>
<dbReference type="Pfam" id="PF00119">
    <property type="entry name" value="ATP-synt_A"/>
    <property type="match status" value="1"/>
</dbReference>
<evidence type="ECO:0000256" key="12">
    <source>
        <dbReference type="HAMAP-Rule" id="MF_01393"/>
    </source>
</evidence>
<dbReference type="SUPFAM" id="SSF81336">
    <property type="entry name" value="F1F0 ATP synthase subunit A"/>
    <property type="match status" value="1"/>
</dbReference>
<dbReference type="InterPro" id="IPR045082">
    <property type="entry name" value="ATP_syn_F0_a_bact/chloroplast"/>
</dbReference>